<dbReference type="RefSeq" id="WP_014021424.1">
    <property type="nucleotide sequence ID" value="NC_015914.1"/>
</dbReference>
<dbReference type="Proteomes" id="UP000001635">
    <property type="component" value="Chromosome"/>
</dbReference>
<dbReference type="EMBL" id="CP002955">
    <property type="protein sequence ID" value="AEL27134.1"/>
    <property type="molecule type" value="Genomic_DNA"/>
</dbReference>
<dbReference type="eggNOG" id="COG2050">
    <property type="taxonomic scope" value="Bacteria"/>
</dbReference>
<gene>
    <name evidence="1" type="ordered locus">Cycma_3411</name>
</gene>
<dbReference type="SUPFAM" id="SSF54637">
    <property type="entry name" value="Thioesterase/thiol ester dehydrase-isomerase"/>
    <property type="match status" value="1"/>
</dbReference>
<dbReference type="Gene3D" id="3.10.129.10">
    <property type="entry name" value="Hotdog Thioesterase"/>
    <property type="match status" value="1"/>
</dbReference>
<organism evidence="1 2">
    <name type="scientific">Cyclobacterium marinum (strain ATCC 25205 / DSM 745 / LMG 13164 / NCIMB 1802)</name>
    <name type="common">Flectobacillus marinus</name>
    <dbReference type="NCBI Taxonomy" id="880070"/>
    <lineage>
        <taxon>Bacteria</taxon>
        <taxon>Pseudomonadati</taxon>
        <taxon>Bacteroidota</taxon>
        <taxon>Cytophagia</taxon>
        <taxon>Cytophagales</taxon>
        <taxon>Cyclobacteriaceae</taxon>
        <taxon>Cyclobacterium</taxon>
    </lineage>
</organism>
<keyword evidence="2" id="KW-1185">Reference proteome</keyword>
<dbReference type="InterPro" id="IPR027961">
    <property type="entry name" value="DUF4442"/>
</dbReference>
<dbReference type="HOGENOM" id="CLU_137926_0_0_10"/>
<reference evidence="2" key="1">
    <citation type="submission" date="2011-07" db="EMBL/GenBank/DDBJ databases">
        <title>The complete genome of Cyclobacterium marinum DSM 745.</title>
        <authorList>
            <person name="Lucas S."/>
            <person name="Han J."/>
            <person name="Lapidus A."/>
            <person name="Bruce D."/>
            <person name="Goodwin L."/>
            <person name="Pitluck S."/>
            <person name="Peters L."/>
            <person name="Kyrpides N."/>
            <person name="Mavromatis K."/>
            <person name="Ivanova N."/>
            <person name="Ovchinnikova G."/>
            <person name="Chertkov O."/>
            <person name="Detter J.C."/>
            <person name="Tapia R."/>
            <person name="Han C."/>
            <person name="Land M."/>
            <person name="Hauser L."/>
            <person name="Markowitz V."/>
            <person name="Cheng J.-F."/>
            <person name="Hugenholtz P."/>
            <person name="Woyke T."/>
            <person name="Wu D."/>
            <person name="Tindall B."/>
            <person name="Schuetze A."/>
            <person name="Brambilla E."/>
            <person name="Klenk H.-P."/>
            <person name="Eisen J.A."/>
        </authorList>
    </citation>
    <scope>NUCLEOTIDE SEQUENCE [LARGE SCALE GENOMIC DNA]</scope>
    <source>
        <strain evidence="2">ATCC 25205 / DSM 745 / LMG 13164 / NCIMB 1802</strain>
    </source>
</reference>
<sequence length="159" mass="18002">MNKHQQSFARMVTQPISFFGYMLKNLPSIIFWGVRVKNIDLESCHTTLPYNWRTQNPFKSIYFAALNGAAELSSGLLCKLHLAGNGNFSMLVVDMNAQFLKKANNTIVMKCEDGLQINETIAGLSKKGDFATFKTTIFGHNPNNEIVAKFEITWSFKRK</sequence>
<accession>G0IWE6</accession>
<dbReference type="Pfam" id="PF14539">
    <property type="entry name" value="DUF4442"/>
    <property type="match status" value="1"/>
</dbReference>
<dbReference type="AlphaFoldDB" id="G0IWE6"/>
<evidence type="ECO:0008006" key="3">
    <source>
        <dbReference type="Google" id="ProtNLM"/>
    </source>
</evidence>
<dbReference type="OrthoDB" id="9153186at2"/>
<name>G0IWE6_CYCMS</name>
<proteinExistence type="predicted"/>
<dbReference type="KEGG" id="cmr:Cycma_3411"/>
<evidence type="ECO:0000313" key="2">
    <source>
        <dbReference type="Proteomes" id="UP000001635"/>
    </source>
</evidence>
<dbReference type="STRING" id="880070.Cycma_3411"/>
<protein>
    <recommendedName>
        <fullName evidence="3">Thioesterase</fullName>
    </recommendedName>
</protein>
<dbReference type="InterPro" id="IPR029069">
    <property type="entry name" value="HotDog_dom_sf"/>
</dbReference>
<evidence type="ECO:0000313" key="1">
    <source>
        <dbReference type="EMBL" id="AEL27134.1"/>
    </source>
</evidence>